<name>A0A9E7EXW5_9LILI</name>
<feature type="region of interest" description="Disordered" evidence="3">
    <location>
        <begin position="410"/>
        <end position="434"/>
    </location>
</feature>
<dbReference type="EMBL" id="CP097503">
    <property type="protein sequence ID" value="URD84832.1"/>
    <property type="molecule type" value="Genomic_DNA"/>
</dbReference>
<sequence length="434" mass="47363">MEKETTKLSFSFSSKPSSRSTTTKAARAQADDGGVKPQFVTVFDPSAAPGPADVKPVIPPIPNVDLNPALKRMKNLLPLPTSDDDPSAAAANTTHFVLDTSTGDAPAAHIPYGPPARPPAVGDADGARPQREEDGPGRRRGRAQDDDFMHRRYREDMKDLPEDRGMEEFKDINVEDFGAAVLAGYGWTQGQAIGRNKNLIDTKVFEYKRKGGAEGIGYNPSLGDPKKRRGRHMGSKGKVLKSTGSSELVLKLLETGEEVKLRDEMVAHLGSTEEEKFLRKLKKSENEGRDRRSGRRGTGMKGERRVSPCRKAPGAITGRGDQSPMAHKPYQGQNSQQGFEGWEAVPEEGGVLVLYGKHKGVFGSLVERNTDKDTGVVRDADSHDLIKVRLDAIAELGSLLDMEFNERHNFGGSSDSDERPIPSHPSSHFHGNIH</sequence>
<feature type="domain" description="G-patch" evidence="4">
    <location>
        <begin position="174"/>
        <end position="221"/>
    </location>
</feature>
<comment type="subcellular location">
    <subcellularLocation>
        <location evidence="1">Nucleus</location>
    </subcellularLocation>
</comment>
<evidence type="ECO:0000313" key="6">
    <source>
        <dbReference type="Proteomes" id="UP001055439"/>
    </source>
</evidence>
<organism evidence="5 6">
    <name type="scientific">Musa troglodytarum</name>
    <name type="common">fe'i banana</name>
    <dbReference type="NCBI Taxonomy" id="320322"/>
    <lineage>
        <taxon>Eukaryota</taxon>
        <taxon>Viridiplantae</taxon>
        <taxon>Streptophyta</taxon>
        <taxon>Embryophyta</taxon>
        <taxon>Tracheophyta</taxon>
        <taxon>Spermatophyta</taxon>
        <taxon>Magnoliopsida</taxon>
        <taxon>Liliopsida</taxon>
        <taxon>Zingiberales</taxon>
        <taxon>Musaceae</taxon>
        <taxon>Musa</taxon>
    </lineage>
</organism>
<feature type="compositionally biased region" description="Basic residues" evidence="3">
    <location>
        <begin position="226"/>
        <end position="239"/>
    </location>
</feature>
<gene>
    <name evidence="5" type="ORF">MUK42_19367</name>
</gene>
<keyword evidence="2" id="KW-0539">Nucleus</keyword>
<dbReference type="Proteomes" id="UP001055439">
    <property type="component" value="Chromosome 10"/>
</dbReference>
<feature type="region of interest" description="Disordered" evidence="3">
    <location>
        <begin position="1"/>
        <end position="38"/>
    </location>
</feature>
<dbReference type="PROSITE" id="PS50174">
    <property type="entry name" value="G_PATCH"/>
    <property type="match status" value="1"/>
</dbReference>
<feature type="compositionally biased region" description="Basic and acidic residues" evidence="3">
    <location>
        <begin position="125"/>
        <end position="155"/>
    </location>
</feature>
<evidence type="ECO:0000256" key="1">
    <source>
        <dbReference type="ARBA" id="ARBA00004123"/>
    </source>
</evidence>
<evidence type="ECO:0000256" key="3">
    <source>
        <dbReference type="SAM" id="MobiDB-lite"/>
    </source>
</evidence>
<evidence type="ECO:0000256" key="2">
    <source>
        <dbReference type="ARBA" id="ARBA00023242"/>
    </source>
</evidence>
<reference evidence="5" key="1">
    <citation type="submission" date="2022-05" db="EMBL/GenBank/DDBJ databases">
        <title>The Musa troglodytarum L. genome provides insights into the mechanism of non-climacteric behaviour and enrichment of carotenoids.</title>
        <authorList>
            <person name="Wang J."/>
        </authorList>
    </citation>
    <scope>NUCLEOTIDE SEQUENCE</scope>
    <source>
        <tissue evidence="5">Leaf</tissue>
    </source>
</reference>
<dbReference type="GO" id="GO:0003676">
    <property type="term" value="F:nucleic acid binding"/>
    <property type="evidence" value="ECO:0007669"/>
    <property type="project" value="InterPro"/>
</dbReference>
<feature type="compositionally biased region" description="Low complexity" evidence="3">
    <location>
        <begin position="77"/>
        <end position="94"/>
    </location>
</feature>
<proteinExistence type="predicted"/>
<dbReference type="InterPro" id="IPR000467">
    <property type="entry name" value="G_patch_dom"/>
</dbReference>
<keyword evidence="6" id="KW-1185">Reference proteome</keyword>
<feature type="region of interest" description="Disordered" evidence="3">
    <location>
        <begin position="280"/>
        <end position="337"/>
    </location>
</feature>
<feature type="region of interest" description="Disordered" evidence="3">
    <location>
        <begin position="218"/>
        <end position="241"/>
    </location>
</feature>
<dbReference type="GO" id="GO:0000398">
    <property type="term" value="P:mRNA splicing, via spliceosome"/>
    <property type="evidence" value="ECO:0007669"/>
    <property type="project" value="InterPro"/>
</dbReference>
<dbReference type="Pfam" id="PF12656">
    <property type="entry name" value="G-patch_2"/>
    <property type="match status" value="1"/>
</dbReference>
<dbReference type="InterPro" id="IPR045166">
    <property type="entry name" value="Spp2-like"/>
</dbReference>
<dbReference type="PANTHER" id="PTHR15818">
    <property type="entry name" value="G PATCH AND KOW-CONTAINING"/>
    <property type="match status" value="1"/>
</dbReference>
<feature type="compositionally biased region" description="Basic and acidic residues" evidence="3">
    <location>
        <begin position="280"/>
        <end position="291"/>
    </location>
</feature>
<dbReference type="PANTHER" id="PTHR15818:SF2">
    <property type="entry name" value="G-PATCH DOMAIN AND KOW MOTIFS-CONTAINING PROTEIN"/>
    <property type="match status" value="1"/>
</dbReference>
<dbReference type="InterPro" id="IPR026822">
    <property type="entry name" value="Spp2/MOS2_G-patch"/>
</dbReference>
<evidence type="ECO:0000259" key="4">
    <source>
        <dbReference type="PROSITE" id="PS50174"/>
    </source>
</evidence>
<feature type="compositionally biased region" description="Low complexity" evidence="3">
    <location>
        <begin position="7"/>
        <end position="24"/>
    </location>
</feature>
<feature type="region of interest" description="Disordered" evidence="3">
    <location>
        <begin position="77"/>
        <end position="155"/>
    </location>
</feature>
<dbReference type="AlphaFoldDB" id="A0A9E7EXW5"/>
<protein>
    <recommendedName>
        <fullName evidence="4">G-patch domain-containing protein</fullName>
    </recommendedName>
</protein>
<dbReference type="OrthoDB" id="5577072at2759"/>
<evidence type="ECO:0000313" key="5">
    <source>
        <dbReference type="EMBL" id="URD84832.1"/>
    </source>
</evidence>
<dbReference type="GO" id="GO:0005681">
    <property type="term" value="C:spliceosomal complex"/>
    <property type="evidence" value="ECO:0007669"/>
    <property type="project" value="TreeGrafter"/>
</dbReference>
<accession>A0A9E7EXW5</accession>